<gene>
    <name evidence="5" type="ORF">KDM92_03090</name>
</gene>
<dbReference type="Pfam" id="PF13511">
    <property type="entry name" value="DUF4124"/>
    <property type="match status" value="1"/>
</dbReference>
<dbReference type="SUPFAM" id="SSF52833">
    <property type="entry name" value="Thioredoxin-like"/>
    <property type="match status" value="1"/>
</dbReference>
<feature type="chain" id="PRO_5037850831" evidence="2">
    <location>
        <begin position="36"/>
        <end position="213"/>
    </location>
</feature>
<dbReference type="Gene3D" id="3.40.30.10">
    <property type="entry name" value="Glutaredoxin"/>
    <property type="match status" value="1"/>
</dbReference>
<organism evidence="5 6">
    <name type="scientific">Undibacterium baiyunense</name>
    <dbReference type="NCBI Taxonomy" id="2828731"/>
    <lineage>
        <taxon>Bacteria</taxon>
        <taxon>Pseudomonadati</taxon>
        <taxon>Pseudomonadota</taxon>
        <taxon>Betaproteobacteria</taxon>
        <taxon>Burkholderiales</taxon>
        <taxon>Oxalobacteraceae</taxon>
        <taxon>Undibacterium</taxon>
    </lineage>
</organism>
<dbReference type="InterPro" id="IPR036249">
    <property type="entry name" value="Thioredoxin-like_sf"/>
</dbReference>
<dbReference type="Proteomes" id="UP000680158">
    <property type="component" value="Unassembled WGS sequence"/>
</dbReference>
<dbReference type="PROSITE" id="PS51354">
    <property type="entry name" value="GLUTAREDOXIN_2"/>
    <property type="match status" value="1"/>
</dbReference>
<name>A0A941I2N8_9BURK</name>
<evidence type="ECO:0000256" key="1">
    <source>
        <dbReference type="SAM" id="MobiDB-lite"/>
    </source>
</evidence>
<evidence type="ECO:0000256" key="2">
    <source>
        <dbReference type="SAM" id="SignalP"/>
    </source>
</evidence>
<evidence type="ECO:0000259" key="4">
    <source>
        <dbReference type="Pfam" id="PF13511"/>
    </source>
</evidence>
<evidence type="ECO:0000313" key="5">
    <source>
        <dbReference type="EMBL" id="MBR7745551.1"/>
    </source>
</evidence>
<dbReference type="AlphaFoldDB" id="A0A941I2N8"/>
<keyword evidence="2" id="KW-0732">Signal</keyword>
<evidence type="ECO:0000259" key="3">
    <source>
        <dbReference type="Pfam" id="PF00462"/>
    </source>
</evidence>
<feature type="signal peptide" evidence="2">
    <location>
        <begin position="1"/>
        <end position="35"/>
    </location>
</feature>
<dbReference type="CDD" id="cd02976">
    <property type="entry name" value="NrdH"/>
    <property type="match status" value="1"/>
</dbReference>
<dbReference type="Pfam" id="PF00462">
    <property type="entry name" value="Glutaredoxin"/>
    <property type="match status" value="1"/>
</dbReference>
<keyword evidence="6" id="KW-1185">Reference proteome</keyword>
<proteinExistence type="predicted"/>
<feature type="domain" description="Glutaredoxin" evidence="3">
    <location>
        <begin position="90"/>
        <end position="141"/>
    </location>
</feature>
<accession>A0A941I2N8</accession>
<dbReference type="RefSeq" id="WP_212682927.1">
    <property type="nucleotide sequence ID" value="NZ_JAGSPM010000001.1"/>
</dbReference>
<dbReference type="InterPro" id="IPR025392">
    <property type="entry name" value="DUF4124"/>
</dbReference>
<dbReference type="InterPro" id="IPR002109">
    <property type="entry name" value="Glutaredoxin"/>
</dbReference>
<comment type="caution">
    <text evidence="5">The sequence shown here is derived from an EMBL/GenBank/DDBJ whole genome shotgun (WGS) entry which is preliminary data.</text>
</comment>
<reference evidence="5 6" key="1">
    <citation type="submission" date="2021-04" db="EMBL/GenBank/DDBJ databases">
        <title>novel species isolated from subtropical streams in China.</title>
        <authorList>
            <person name="Lu H."/>
        </authorList>
    </citation>
    <scope>NUCLEOTIDE SEQUENCE [LARGE SCALE GENOMIC DNA]</scope>
    <source>
        <strain evidence="5 6">BYS107W</strain>
    </source>
</reference>
<feature type="domain" description="DUF4124" evidence="4">
    <location>
        <begin position="24"/>
        <end position="60"/>
    </location>
</feature>
<protein>
    <submittedName>
        <fullName evidence="5">Glutaredoxin family protein</fullName>
    </submittedName>
</protein>
<feature type="region of interest" description="Disordered" evidence="1">
    <location>
        <begin position="163"/>
        <end position="213"/>
    </location>
</feature>
<sequence>MLAPFTIKLRLQSASCLSFAIGVLALTMSSMSAQAQMYKWVGADGKTVYSDTPPPANAKKLGTKALDSVANISNVKLPDTLAAAVAKNPVTFYSAPNCGACNEARTMLKQNGIPFFEKTITSTEDVNKLKQVSGDTQLPFMLINRTKFSGFESQEWRTGLSSAGYPETNILPKDYRYPDPEPAAPPQATNAPQDDTPKLVPRAKSSSPTGIRF</sequence>
<evidence type="ECO:0000313" key="6">
    <source>
        <dbReference type="Proteomes" id="UP000680158"/>
    </source>
</evidence>
<dbReference type="EMBL" id="JAGSPM010000001">
    <property type="protein sequence ID" value="MBR7745551.1"/>
    <property type="molecule type" value="Genomic_DNA"/>
</dbReference>
<feature type="compositionally biased region" description="Polar residues" evidence="1">
    <location>
        <begin position="204"/>
        <end position="213"/>
    </location>
</feature>